<name>A0ABU8QB76_9RHOB</name>
<comment type="pathway">
    <text evidence="2">Glycan biosynthesis; alginate biosynthesis.</text>
</comment>
<evidence type="ECO:0000256" key="7">
    <source>
        <dbReference type="ARBA" id="ARBA00022841"/>
    </source>
</evidence>
<proteinExistence type="inferred from homology"/>
<feature type="signal peptide" evidence="8">
    <location>
        <begin position="1"/>
        <end position="19"/>
    </location>
</feature>
<keyword evidence="6" id="KW-0574">Periplasm</keyword>
<protein>
    <recommendedName>
        <fullName evidence="4">Alginate biosynthesis protein AlgF</fullName>
    </recommendedName>
</protein>
<evidence type="ECO:0000256" key="6">
    <source>
        <dbReference type="ARBA" id="ARBA00022764"/>
    </source>
</evidence>
<dbReference type="Pfam" id="PF11182">
    <property type="entry name" value="AlgF"/>
    <property type="match status" value="1"/>
</dbReference>
<feature type="chain" id="PRO_5045569682" description="Alginate biosynthesis protein AlgF" evidence="8">
    <location>
        <begin position="20"/>
        <end position="205"/>
    </location>
</feature>
<dbReference type="RefSeq" id="WP_339401762.1">
    <property type="nucleotide sequence ID" value="NZ_JBBGAZ010000001.1"/>
</dbReference>
<evidence type="ECO:0000256" key="5">
    <source>
        <dbReference type="ARBA" id="ARBA00022729"/>
    </source>
</evidence>
<evidence type="ECO:0000256" key="2">
    <source>
        <dbReference type="ARBA" id="ARBA00005182"/>
    </source>
</evidence>
<organism evidence="9 10">
    <name type="scientific">Cognatishimia coralii</name>
    <dbReference type="NCBI Taxonomy" id="3083254"/>
    <lineage>
        <taxon>Bacteria</taxon>
        <taxon>Pseudomonadati</taxon>
        <taxon>Pseudomonadota</taxon>
        <taxon>Alphaproteobacteria</taxon>
        <taxon>Rhodobacterales</taxon>
        <taxon>Paracoccaceae</taxon>
        <taxon>Cognatishimia</taxon>
    </lineage>
</organism>
<keyword evidence="5 8" id="KW-0732">Signal</keyword>
<evidence type="ECO:0000256" key="1">
    <source>
        <dbReference type="ARBA" id="ARBA00004418"/>
    </source>
</evidence>
<keyword evidence="10" id="KW-1185">Reference proteome</keyword>
<evidence type="ECO:0000256" key="8">
    <source>
        <dbReference type="SAM" id="SignalP"/>
    </source>
</evidence>
<dbReference type="Proteomes" id="UP001368270">
    <property type="component" value="Unassembled WGS sequence"/>
</dbReference>
<reference evidence="9 10" key="1">
    <citation type="submission" date="2024-03" db="EMBL/GenBank/DDBJ databases">
        <title>Cognatishimia coralii sp. nov., a marine bacterium isolated from coral surrounding seawater.</title>
        <authorList>
            <person name="Liu X."/>
            <person name="Liu S."/>
            <person name="Sun H."/>
            <person name="Zhang Y."/>
        </authorList>
    </citation>
    <scope>NUCLEOTIDE SEQUENCE [LARGE SCALE GENOMIC DNA]</scope>
    <source>
        <strain evidence="9 10">D5M38</strain>
    </source>
</reference>
<dbReference type="InterPro" id="IPR035422">
    <property type="entry name" value="AlgF"/>
</dbReference>
<dbReference type="EMBL" id="JBBGAZ010000001">
    <property type="protein sequence ID" value="MEJ5216672.1"/>
    <property type="molecule type" value="Genomic_DNA"/>
</dbReference>
<sequence length="205" mass="22148">MTRFFKLALLCLFTNPLNAGDVGLYPEAIDPDAGFLRVLMTGTGFVNIAGKSHRIDAPGLSPFHILPSGRTEVAWAEGQTWVDLPSGRHVNLLIREGGQAEAVEDPIANHPAKADVTLINLSDVEDLALFVPQAKTEVFTDVAPEKFATRAVRAPLTLDFEFRASDRTLAVLSGVDLARKSGVTFLLTGSGGDYTAQALPNRYER</sequence>
<evidence type="ECO:0000313" key="9">
    <source>
        <dbReference type="EMBL" id="MEJ5216672.1"/>
    </source>
</evidence>
<comment type="caution">
    <text evidence="9">The sequence shown here is derived from an EMBL/GenBank/DDBJ whole genome shotgun (WGS) entry which is preliminary data.</text>
</comment>
<keyword evidence="7" id="KW-0016">Alginate biosynthesis</keyword>
<evidence type="ECO:0000256" key="4">
    <source>
        <dbReference type="ARBA" id="ARBA00013964"/>
    </source>
</evidence>
<comment type="similarity">
    <text evidence="3">Belongs to the AlgF family.</text>
</comment>
<evidence type="ECO:0000256" key="3">
    <source>
        <dbReference type="ARBA" id="ARBA00010033"/>
    </source>
</evidence>
<accession>A0ABU8QB76</accession>
<evidence type="ECO:0000313" key="10">
    <source>
        <dbReference type="Proteomes" id="UP001368270"/>
    </source>
</evidence>
<comment type="subcellular location">
    <subcellularLocation>
        <location evidence="1">Periplasm</location>
    </subcellularLocation>
</comment>
<gene>
    <name evidence="9" type="ORF">WG622_00325</name>
</gene>